<dbReference type="Proteomes" id="UP000839052">
    <property type="component" value="Chromosome"/>
</dbReference>
<dbReference type="EMBL" id="OU912926">
    <property type="protein sequence ID" value="CAG9933930.1"/>
    <property type="molecule type" value="Genomic_DNA"/>
</dbReference>
<organism evidence="1 2">
    <name type="scientific">Candidatus Nitrotoga arctica</name>
    <dbReference type="NCBI Taxonomy" id="453162"/>
    <lineage>
        <taxon>Bacteria</taxon>
        <taxon>Pseudomonadati</taxon>
        <taxon>Pseudomonadota</taxon>
        <taxon>Betaproteobacteria</taxon>
        <taxon>Nitrosomonadales</taxon>
        <taxon>Gallionellaceae</taxon>
        <taxon>Candidatus Nitrotoga</taxon>
    </lineage>
</organism>
<evidence type="ECO:0000313" key="1">
    <source>
        <dbReference type="EMBL" id="CAG9933930.1"/>
    </source>
</evidence>
<proteinExistence type="predicted"/>
<name>A0ABM8Z278_9PROT</name>
<reference evidence="1 2" key="1">
    <citation type="submission" date="2021-10" db="EMBL/GenBank/DDBJ databases">
        <authorList>
            <person name="Koch H."/>
        </authorList>
    </citation>
    <scope>NUCLEOTIDE SEQUENCE [LARGE SCALE GENOMIC DNA]</scope>
    <source>
        <strain evidence="1">6680</strain>
    </source>
</reference>
<keyword evidence="2" id="KW-1185">Reference proteome</keyword>
<evidence type="ECO:0000313" key="2">
    <source>
        <dbReference type="Proteomes" id="UP000839052"/>
    </source>
</evidence>
<sequence>MHQAGFFDEMESDNVTAGLGTALRRATKLLEEKKLAQV</sequence>
<gene>
    <name evidence="1" type="ORF">NTG6680_2681</name>
</gene>
<protein>
    <submittedName>
        <fullName evidence="1">Uncharacterized protein</fullName>
    </submittedName>
</protein>
<accession>A0ABM8Z278</accession>